<feature type="region of interest" description="Disordered" evidence="6">
    <location>
        <begin position="480"/>
        <end position="695"/>
    </location>
</feature>
<proteinExistence type="predicted"/>
<feature type="transmembrane region" description="Helical" evidence="7">
    <location>
        <begin position="1050"/>
        <end position="1068"/>
    </location>
</feature>
<evidence type="ECO:0000259" key="8">
    <source>
        <dbReference type="Pfam" id="PF12698"/>
    </source>
</evidence>
<evidence type="ECO:0000256" key="4">
    <source>
        <dbReference type="ARBA" id="ARBA00023136"/>
    </source>
</evidence>
<dbReference type="Proteomes" id="UP001597041">
    <property type="component" value="Unassembled WGS sequence"/>
</dbReference>
<dbReference type="Pfam" id="PF12698">
    <property type="entry name" value="ABC2_membrane_3"/>
    <property type="match status" value="2"/>
</dbReference>
<comment type="caution">
    <text evidence="9">The sequence shown here is derived from an EMBL/GenBank/DDBJ whole genome shotgun (WGS) entry which is preliminary data.</text>
</comment>
<dbReference type="InterPro" id="IPR017500">
    <property type="entry name" value="Phage_infect_YhgE_N"/>
</dbReference>
<feature type="transmembrane region" description="Helical" evidence="7">
    <location>
        <begin position="1089"/>
        <end position="1111"/>
    </location>
</feature>
<protein>
    <submittedName>
        <fullName evidence="9">YhgE/Pip family protein</fullName>
    </submittedName>
</protein>
<dbReference type="InterPro" id="IPR017501">
    <property type="entry name" value="Phage_infect_YhgE_C"/>
</dbReference>
<sequence length="1246" mass="140149">MKKAFKITKQDMKNIIRVPSVLILIIGLAILPSFYAWFNIKASWDPYSNTQGIQIGVVSDDTGTEVEGESINMGDELIDNLKENESLGWQFDDSIEEADEKVYKGEYFATIHIPETFSEDVTSILDDEPKSANVQYKVNEKTNAIAPKMTDTGATQITETINDTFVQTTAQTLLEEFNNAGIELEQNLPILEKIKSAVYNLHDHIDDIDEAGDLIVQLDEDQDNIQNYADTLDSLEDYESNIREGGDQILTVQSHMDDINRLGDAVVELNQSMPDIENALTRISSIQQYFPAINQGLEDAYNASITAGDTLADVQERIPEINQQIRDYQDQVDRAQDTVNEAEQTTDDVAELIHSRVNEAEEIINGLPSFDFNSEEMTTPDFVNNVKDSVTDSQQSLEDILEEVRDPANLESNESLEKLSTSADETKEQGNDLSSELEDILPKIEENNLTEEDVNTLNEVIDNYQSSFNDVKEDLANAEFVPDTTQDEANDENTDNSEDGSAEDTGQDNEDSEQSDENAEQDSEDSEQSDENAEQDSEDSEQSDENAEQDSEDSEQSDENAEQDSEDSEQSDENTDQDSEDSEQSDENAEQDSEDSEQSDENAEQDSEDSEQSDENAEQDSEDSEQSDENAEQDSEDSEQSDENAEQDSEDSKQSDENAEQDSEDSEQSDENAEQDSEDSEQSDENADTQQRDEEIDQVIGDLHEDTMNAFDEISTVLDQNIDLATSNMQQLPELIAMKENPDREEYAEEQIQAVQESLEGLQSSITSTQNSLDLLEVPENKEELESIKDTLEGNSSQLIDVIDYLGNSDFDPDQLEDIKDDAVNNLESLQSFNEDTLSPFVNDAFTTLENRLNDADSKLNAALDYTDLASDYLSEAATVVDDSQYYLNLLNENLPYYEEEFSDISDTVNQYFPDFKNGVGAASSFFQNDMPQLEDEVNNLAGFVTNDMDDLIEQYKQLNSLVQDNLPEAQEAIGEMADFIRDDWPGYKEDIQNAYDRIQQMEDDQIIQELIDALQNDLSDETEYFSRPVQLDEEKLFAIPNYGSANTPFYTVLALWVGALLLCNLITTELKDKNREIFSLRDIYLGRMTLFLIVAVLQAIIASLGNIFILDVYMAHPFYFTLFSVLIALAFMIIVYTLVSLFGNVGKALAIIFMILQLSGGGGMFPIQVAPEFFQAIHPFLPFTYAIDILREASGGIVWSVVFNKFAMLAIFPVIFILLGYTFRPWIAPKVHKAYLKTQKSNMVD</sequence>
<keyword evidence="5" id="KW-0175">Coiled coil</keyword>
<feature type="domain" description="ABC-2 type transporter transmembrane" evidence="8">
    <location>
        <begin position="903"/>
        <end position="1222"/>
    </location>
</feature>
<dbReference type="InterPro" id="IPR051328">
    <property type="entry name" value="T7SS_ABC-Transporter"/>
</dbReference>
<feature type="transmembrane region" description="Helical" evidence="7">
    <location>
        <begin position="1203"/>
        <end position="1224"/>
    </location>
</feature>
<name>A0ABW3NI17_9BACI</name>
<dbReference type="PANTHER" id="PTHR43077:SF10">
    <property type="entry name" value="TRANSPORT PERMEASE PROTEIN"/>
    <property type="match status" value="1"/>
</dbReference>
<dbReference type="RefSeq" id="WP_379593049.1">
    <property type="nucleotide sequence ID" value="NZ_JBHTKK010000018.1"/>
</dbReference>
<evidence type="ECO:0000313" key="10">
    <source>
        <dbReference type="Proteomes" id="UP001597041"/>
    </source>
</evidence>
<evidence type="ECO:0000256" key="5">
    <source>
        <dbReference type="SAM" id="Coils"/>
    </source>
</evidence>
<evidence type="ECO:0000256" key="3">
    <source>
        <dbReference type="ARBA" id="ARBA00022989"/>
    </source>
</evidence>
<keyword evidence="4 7" id="KW-0472">Membrane</keyword>
<feature type="coiled-coil region" evidence="5">
    <location>
        <begin position="311"/>
        <end position="345"/>
    </location>
</feature>
<dbReference type="EMBL" id="JBHTKK010000018">
    <property type="protein sequence ID" value="MFD1067099.1"/>
    <property type="molecule type" value="Genomic_DNA"/>
</dbReference>
<evidence type="ECO:0000256" key="6">
    <source>
        <dbReference type="SAM" id="MobiDB-lite"/>
    </source>
</evidence>
<evidence type="ECO:0000313" key="9">
    <source>
        <dbReference type="EMBL" id="MFD1067099.1"/>
    </source>
</evidence>
<dbReference type="PANTHER" id="PTHR43077">
    <property type="entry name" value="TRANSPORT PERMEASE YVFS-RELATED"/>
    <property type="match status" value="1"/>
</dbReference>
<gene>
    <name evidence="9" type="ORF">ACFQ19_13845</name>
</gene>
<evidence type="ECO:0000256" key="1">
    <source>
        <dbReference type="ARBA" id="ARBA00004141"/>
    </source>
</evidence>
<keyword evidence="3 7" id="KW-1133">Transmembrane helix</keyword>
<dbReference type="NCBIfam" id="TIGR03061">
    <property type="entry name" value="pip_yhgE_Nterm"/>
    <property type="match status" value="1"/>
</dbReference>
<reference evidence="10" key="1">
    <citation type="journal article" date="2019" name="Int. J. Syst. Evol. Microbiol.">
        <title>The Global Catalogue of Microorganisms (GCM) 10K type strain sequencing project: providing services to taxonomists for standard genome sequencing and annotation.</title>
        <authorList>
            <consortium name="The Broad Institute Genomics Platform"/>
            <consortium name="The Broad Institute Genome Sequencing Center for Infectious Disease"/>
            <person name="Wu L."/>
            <person name="Ma J."/>
        </authorList>
    </citation>
    <scope>NUCLEOTIDE SEQUENCE [LARGE SCALE GENOMIC DNA]</scope>
    <source>
        <strain evidence="10">CCUG 56608</strain>
    </source>
</reference>
<evidence type="ECO:0000256" key="7">
    <source>
        <dbReference type="SAM" id="Phobius"/>
    </source>
</evidence>
<dbReference type="InterPro" id="IPR013525">
    <property type="entry name" value="ABC2_TM"/>
</dbReference>
<evidence type="ECO:0000256" key="2">
    <source>
        <dbReference type="ARBA" id="ARBA00022692"/>
    </source>
</evidence>
<feature type="transmembrane region" description="Helical" evidence="7">
    <location>
        <begin position="1149"/>
        <end position="1168"/>
    </location>
</feature>
<dbReference type="NCBIfam" id="TIGR03062">
    <property type="entry name" value="pip_yhgE_Cterm"/>
    <property type="match status" value="1"/>
</dbReference>
<feature type="transmembrane region" description="Helical" evidence="7">
    <location>
        <begin position="21"/>
        <end position="38"/>
    </location>
</feature>
<feature type="compositionally biased region" description="Polar residues" evidence="6">
    <location>
        <begin position="410"/>
        <end position="423"/>
    </location>
</feature>
<feature type="compositionally biased region" description="Acidic residues" evidence="6">
    <location>
        <begin position="485"/>
        <end position="649"/>
    </location>
</feature>
<feature type="transmembrane region" description="Helical" evidence="7">
    <location>
        <begin position="1117"/>
        <end position="1137"/>
    </location>
</feature>
<feature type="compositionally biased region" description="Acidic residues" evidence="6">
    <location>
        <begin position="657"/>
        <end position="687"/>
    </location>
</feature>
<feature type="region of interest" description="Disordered" evidence="6">
    <location>
        <begin position="404"/>
        <end position="437"/>
    </location>
</feature>
<comment type="subcellular location">
    <subcellularLocation>
        <location evidence="1">Membrane</location>
        <topology evidence="1">Multi-pass membrane protein</topology>
    </subcellularLocation>
</comment>
<keyword evidence="2 7" id="KW-0812">Transmembrane</keyword>
<accession>A0ABW3NI17</accession>
<keyword evidence="10" id="KW-1185">Reference proteome</keyword>
<feature type="domain" description="ABC-2 type transporter transmembrane" evidence="8">
    <location>
        <begin position="21"/>
        <end position="170"/>
    </location>
</feature>
<organism evidence="9 10">
    <name type="scientific">Oceanobacillus locisalsi</name>
    <dbReference type="NCBI Taxonomy" id="546107"/>
    <lineage>
        <taxon>Bacteria</taxon>
        <taxon>Bacillati</taxon>
        <taxon>Bacillota</taxon>
        <taxon>Bacilli</taxon>
        <taxon>Bacillales</taxon>
        <taxon>Bacillaceae</taxon>
        <taxon>Oceanobacillus</taxon>
    </lineage>
</organism>